<organism evidence="2 3">
    <name type="scientific">Deinococcus cellulosilyticus (strain DSM 18568 / NBRC 106333 / KACC 11606 / 5516J-15)</name>
    <dbReference type="NCBI Taxonomy" id="1223518"/>
    <lineage>
        <taxon>Bacteria</taxon>
        <taxon>Thermotogati</taxon>
        <taxon>Deinococcota</taxon>
        <taxon>Deinococci</taxon>
        <taxon>Deinococcales</taxon>
        <taxon>Deinococcaceae</taxon>
        <taxon>Deinococcus</taxon>
    </lineage>
</organism>
<dbReference type="OrthoDB" id="161857at2"/>
<dbReference type="AlphaFoldDB" id="A0A511N5W2"/>
<comment type="caution">
    <text evidence="2">The sequence shown here is derived from an EMBL/GenBank/DDBJ whole genome shotgun (WGS) entry which is preliminary data.</text>
</comment>
<protein>
    <submittedName>
        <fullName evidence="2">Uncharacterized protein</fullName>
    </submittedName>
</protein>
<dbReference type="RefSeq" id="WP_146887174.1">
    <property type="nucleotide sequence ID" value="NZ_BJXB01000019.1"/>
</dbReference>
<keyword evidence="1" id="KW-0812">Transmembrane</keyword>
<keyword evidence="1" id="KW-1133">Transmembrane helix</keyword>
<reference evidence="2 3" key="1">
    <citation type="submission" date="2019-07" db="EMBL/GenBank/DDBJ databases">
        <title>Whole genome shotgun sequence of Deinococcus cellulosilyticus NBRC 106333.</title>
        <authorList>
            <person name="Hosoyama A."/>
            <person name="Uohara A."/>
            <person name="Ohji S."/>
            <person name="Ichikawa N."/>
        </authorList>
    </citation>
    <scope>NUCLEOTIDE SEQUENCE [LARGE SCALE GENOMIC DNA]</scope>
    <source>
        <strain evidence="2 3">NBRC 106333</strain>
    </source>
</reference>
<sequence>MNLFGVPFWIWGLLCMGVATVFVFVFPHRPAVGLRYFLQRWGHSLVWVFLAIACFVAPSNPELAKKIAGLGGLTYAAFMWSSFGS</sequence>
<keyword evidence="1" id="KW-0472">Membrane</keyword>
<proteinExistence type="predicted"/>
<evidence type="ECO:0000256" key="1">
    <source>
        <dbReference type="SAM" id="Phobius"/>
    </source>
</evidence>
<dbReference type="EMBL" id="BJXB01000019">
    <property type="protein sequence ID" value="GEM48249.1"/>
    <property type="molecule type" value="Genomic_DNA"/>
</dbReference>
<gene>
    <name evidence="2" type="ORF">DC3_38840</name>
</gene>
<keyword evidence="3" id="KW-1185">Reference proteome</keyword>
<evidence type="ECO:0000313" key="3">
    <source>
        <dbReference type="Proteomes" id="UP000321306"/>
    </source>
</evidence>
<evidence type="ECO:0000313" key="2">
    <source>
        <dbReference type="EMBL" id="GEM48249.1"/>
    </source>
</evidence>
<name>A0A511N5W2_DEIC1</name>
<dbReference type="Proteomes" id="UP000321306">
    <property type="component" value="Unassembled WGS sequence"/>
</dbReference>
<accession>A0A511N5W2</accession>
<feature type="transmembrane region" description="Helical" evidence="1">
    <location>
        <begin position="64"/>
        <end position="83"/>
    </location>
</feature>
<feature type="transmembrane region" description="Helical" evidence="1">
    <location>
        <begin position="6"/>
        <end position="26"/>
    </location>
</feature>
<feature type="transmembrane region" description="Helical" evidence="1">
    <location>
        <begin position="38"/>
        <end position="58"/>
    </location>
</feature>